<comment type="caution">
    <text evidence="24">The sequence shown here is derived from an EMBL/GenBank/DDBJ whole genome shotgun (WGS) entry which is preliminary data.</text>
</comment>
<dbReference type="InterPro" id="IPR005467">
    <property type="entry name" value="His_kinase_dom"/>
</dbReference>
<dbReference type="AlphaFoldDB" id="A0A2S5TJZ2"/>
<keyword evidence="21" id="KW-1133">Transmembrane helix</keyword>
<evidence type="ECO:0000313" key="25">
    <source>
        <dbReference type="Proteomes" id="UP000238220"/>
    </source>
</evidence>
<evidence type="ECO:0000256" key="6">
    <source>
        <dbReference type="ARBA" id="ARBA00022475"/>
    </source>
</evidence>
<sequence>MKKWFRLRLRSILLLTNLVILALPLGGIIWLRLYESALIRQTESELIAQAAFVAASYRATAERLTAPDSGDPIAANRALEDYGYVLVAAPKGRDPNEHWRPRAPVLDLAEDRVLPTAPPPEPGADNADPLAWRIGQELNPILQQAQRTTLAGIAVVDYRGVVVASTRDRDEDDLGLSLTNHEEVRRALGGEAVSSLRARRNDQPAPPLDSISRGARLRVYVAEPILREGRVLGAVLLVRTPANLRQAIEGKRQPLILAGLALLGLVLALTLFSALTISRPVRQLVEQAHRAARGETGAVTPLAHPGTQEIAELSETVAAMARTLEQRAQYIRDFAAHVSHEFKTPLTAIQGSVELLREHGADMSAAERTRFLDILNQDAQRLENLVRKLLELARADVMRVGDESCELAAVLAGVAQRQQALGLRVQPPAREDSVTVAMAAETLDSILGNLLDNARHHGGAGVSARLDWAVDGGAAPCAVITVADDGQGISAANAERIFEPFFTTRRQSGNTGLGLAIIRSLLTAHGGGIELAPAERGACFRVRVPLKG</sequence>
<dbReference type="Gene3D" id="3.30.450.20">
    <property type="entry name" value="PAS domain"/>
    <property type="match status" value="1"/>
</dbReference>
<evidence type="ECO:0000256" key="5">
    <source>
        <dbReference type="ARBA" id="ARBA00012438"/>
    </source>
</evidence>
<evidence type="ECO:0000256" key="15">
    <source>
        <dbReference type="ARBA" id="ARBA00023012"/>
    </source>
</evidence>
<dbReference type="GO" id="GO:0004721">
    <property type="term" value="F:phosphoprotein phosphatase activity"/>
    <property type="evidence" value="ECO:0007669"/>
    <property type="project" value="UniProtKB-KW"/>
</dbReference>
<evidence type="ECO:0000256" key="17">
    <source>
        <dbReference type="ARBA" id="ARBA00023026"/>
    </source>
</evidence>
<keyword evidence="18" id="KW-0464">Manganese</keyword>
<evidence type="ECO:0000256" key="10">
    <source>
        <dbReference type="ARBA" id="ARBA00022777"/>
    </source>
</evidence>
<dbReference type="PANTHER" id="PTHR44936">
    <property type="entry name" value="SENSOR PROTEIN CREC"/>
    <property type="match status" value="1"/>
</dbReference>
<dbReference type="PROSITE" id="PS50885">
    <property type="entry name" value="HAMP"/>
    <property type="match status" value="1"/>
</dbReference>
<evidence type="ECO:0000313" key="24">
    <source>
        <dbReference type="EMBL" id="PPE75262.1"/>
    </source>
</evidence>
<proteinExistence type="predicted"/>
<keyword evidence="7" id="KW-0597">Phosphoprotein</keyword>
<comment type="subcellular location">
    <subcellularLocation>
        <location evidence="4">Cell membrane</location>
        <topology evidence="4">Multi-pass membrane protein</topology>
    </subcellularLocation>
</comment>
<evidence type="ECO:0000256" key="16">
    <source>
        <dbReference type="ARBA" id="ARBA00023016"/>
    </source>
</evidence>
<evidence type="ECO:0000256" key="4">
    <source>
        <dbReference type="ARBA" id="ARBA00004651"/>
    </source>
</evidence>
<protein>
    <recommendedName>
        <fullName evidence="19">Signal transduction histidine-protein kinase/phosphatase MprB</fullName>
        <ecNumber evidence="5">2.7.13.3</ecNumber>
    </recommendedName>
    <alternativeName>
        <fullName evidence="20">Mycobacterial persistence regulator B</fullName>
    </alternativeName>
</protein>
<keyword evidence="12" id="KW-0067">ATP-binding</keyword>
<keyword evidence="17" id="KW-0843">Virulence</keyword>
<dbReference type="InterPro" id="IPR036097">
    <property type="entry name" value="HisK_dim/P_sf"/>
</dbReference>
<keyword evidence="25" id="KW-1185">Reference proteome</keyword>
<comment type="cofactor">
    <cofactor evidence="3">
        <name>Mg(2+)</name>
        <dbReference type="ChEBI" id="CHEBI:18420"/>
    </cofactor>
</comment>
<dbReference type="Gene3D" id="3.30.565.10">
    <property type="entry name" value="Histidine kinase-like ATPase, C-terminal domain"/>
    <property type="match status" value="1"/>
</dbReference>
<keyword evidence="11" id="KW-0378">Hydrolase</keyword>
<dbReference type="InterPro" id="IPR004358">
    <property type="entry name" value="Sig_transdc_His_kin-like_C"/>
</dbReference>
<dbReference type="Proteomes" id="UP000238220">
    <property type="component" value="Unassembled WGS sequence"/>
</dbReference>
<dbReference type="SMART" id="SM00304">
    <property type="entry name" value="HAMP"/>
    <property type="match status" value="1"/>
</dbReference>
<keyword evidence="6" id="KW-1003">Cell membrane</keyword>
<evidence type="ECO:0000256" key="13">
    <source>
        <dbReference type="ARBA" id="ARBA00022842"/>
    </source>
</evidence>
<dbReference type="PRINTS" id="PR00344">
    <property type="entry name" value="BCTRLSENSOR"/>
</dbReference>
<reference evidence="24 25" key="1">
    <citation type="submission" date="2018-02" db="EMBL/GenBank/DDBJ databases">
        <title>Genome sequencing of Solimonas sp. HR-BB.</title>
        <authorList>
            <person name="Lee Y."/>
            <person name="Jeon C.O."/>
        </authorList>
    </citation>
    <scope>NUCLEOTIDE SEQUENCE [LARGE SCALE GENOMIC DNA]</scope>
    <source>
        <strain evidence="24 25">HR-BB</strain>
    </source>
</reference>
<keyword evidence="16" id="KW-0346">Stress response</keyword>
<evidence type="ECO:0000256" key="11">
    <source>
        <dbReference type="ARBA" id="ARBA00022801"/>
    </source>
</evidence>
<dbReference type="InterPro" id="IPR003594">
    <property type="entry name" value="HATPase_dom"/>
</dbReference>
<dbReference type="GO" id="GO:0000155">
    <property type="term" value="F:phosphorelay sensor kinase activity"/>
    <property type="evidence" value="ECO:0007669"/>
    <property type="project" value="InterPro"/>
</dbReference>
<dbReference type="Pfam" id="PF00512">
    <property type="entry name" value="HisKA"/>
    <property type="match status" value="1"/>
</dbReference>
<evidence type="ECO:0000256" key="7">
    <source>
        <dbReference type="ARBA" id="ARBA00022553"/>
    </source>
</evidence>
<organism evidence="24 25">
    <name type="scientific">Solimonas fluminis</name>
    <dbReference type="NCBI Taxonomy" id="2086571"/>
    <lineage>
        <taxon>Bacteria</taxon>
        <taxon>Pseudomonadati</taxon>
        <taxon>Pseudomonadota</taxon>
        <taxon>Gammaproteobacteria</taxon>
        <taxon>Nevskiales</taxon>
        <taxon>Nevskiaceae</taxon>
        <taxon>Solimonas</taxon>
    </lineage>
</organism>
<dbReference type="GO" id="GO:0005524">
    <property type="term" value="F:ATP binding"/>
    <property type="evidence" value="ECO:0007669"/>
    <property type="project" value="UniProtKB-KW"/>
</dbReference>
<dbReference type="GO" id="GO:0005886">
    <property type="term" value="C:plasma membrane"/>
    <property type="evidence" value="ECO:0007669"/>
    <property type="project" value="UniProtKB-SubCell"/>
</dbReference>
<accession>A0A2S5TJZ2</accession>
<dbReference type="RefSeq" id="WP_104229488.1">
    <property type="nucleotide sequence ID" value="NZ_PSNW01000002.1"/>
</dbReference>
<evidence type="ECO:0000256" key="9">
    <source>
        <dbReference type="ARBA" id="ARBA00022741"/>
    </source>
</evidence>
<dbReference type="SUPFAM" id="SSF47384">
    <property type="entry name" value="Homodimeric domain of signal transducing histidine kinase"/>
    <property type="match status" value="1"/>
</dbReference>
<dbReference type="SMART" id="SM00388">
    <property type="entry name" value="HisKA"/>
    <property type="match status" value="1"/>
</dbReference>
<dbReference type="CDD" id="cd00082">
    <property type="entry name" value="HisKA"/>
    <property type="match status" value="1"/>
</dbReference>
<keyword evidence="21" id="KW-0472">Membrane</keyword>
<evidence type="ECO:0000256" key="1">
    <source>
        <dbReference type="ARBA" id="ARBA00000085"/>
    </source>
</evidence>
<keyword evidence="9" id="KW-0547">Nucleotide-binding</keyword>
<evidence type="ECO:0000256" key="14">
    <source>
        <dbReference type="ARBA" id="ARBA00022912"/>
    </source>
</evidence>
<dbReference type="FunFam" id="1.10.287.130:FF:000001">
    <property type="entry name" value="Two-component sensor histidine kinase"/>
    <property type="match status" value="1"/>
</dbReference>
<keyword evidence="14" id="KW-0904">Protein phosphatase</keyword>
<gene>
    <name evidence="24" type="ORF">C3942_06215</name>
</gene>
<feature type="transmembrane region" description="Helical" evidence="21">
    <location>
        <begin position="12"/>
        <end position="33"/>
    </location>
</feature>
<evidence type="ECO:0000256" key="19">
    <source>
        <dbReference type="ARBA" id="ARBA00040454"/>
    </source>
</evidence>
<evidence type="ECO:0000256" key="18">
    <source>
        <dbReference type="ARBA" id="ARBA00023211"/>
    </source>
</evidence>
<dbReference type="OrthoDB" id="9772100at2"/>
<dbReference type="Pfam" id="PF02518">
    <property type="entry name" value="HATPase_c"/>
    <property type="match status" value="1"/>
</dbReference>
<dbReference type="Gene3D" id="1.10.287.130">
    <property type="match status" value="1"/>
</dbReference>
<dbReference type="PROSITE" id="PS50109">
    <property type="entry name" value="HIS_KIN"/>
    <property type="match status" value="1"/>
</dbReference>
<keyword evidence="8" id="KW-0808">Transferase</keyword>
<comment type="catalytic activity">
    <reaction evidence="1">
        <text>ATP + protein L-histidine = ADP + protein N-phospho-L-histidine.</text>
        <dbReference type="EC" id="2.7.13.3"/>
    </reaction>
</comment>
<dbReference type="Gene3D" id="6.10.340.10">
    <property type="match status" value="1"/>
</dbReference>
<name>A0A2S5TJZ2_9GAMM</name>
<evidence type="ECO:0000259" key="22">
    <source>
        <dbReference type="PROSITE" id="PS50109"/>
    </source>
</evidence>
<feature type="domain" description="Histidine kinase" evidence="22">
    <location>
        <begin position="337"/>
        <end position="548"/>
    </location>
</feature>
<dbReference type="InterPro" id="IPR036890">
    <property type="entry name" value="HATPase_C_sf"/>
</dbReference>
<keyword evidence="15" id="KW-0902">Two-component regulatory system</keyword>
<dbReference type="InterPro" id="IPR003660">
    <property type="entry name" value="HAMP_dom"/>
</dbReference>
<dbReference type="InterPro" id="IPR003661">
    <property type="entry name" value="HisK_dim/P_dom"/>
</dbReference>
<feature type="transmembrane region" description="Helical" evidence="21">
    <location>
        <begin position="255"/>
        <end position="277"/>
    </location>
</feature>
<dbReference type="CDD" id="cd06225">
    <property type="entry name" value="HAMP"/>
    <property type="match status" value="1"/>
</dbReference>
<comment type="cofactor">
    <cofactor evidence="2">
        <name>Mn(2+)</name>
        <dbReference type="ChEBI" id="CHEBI:29035"/>
    </cofactor>
</comment>
<dbReference type="Pfam" id="PF00672">
    <property type="entry name" value="HAMP"/>
    <property type="match status" value="1"/>
</dbReference>
<dbReference type="SMART" id="SM00387">
    <property type="entry name" value="HATPase_c"/>
    <property type="match status" value="1"/>
</dbReference>
<feature type="domain" description="HAMP" evidence="23">
    <location>
        <begin position="275"/>
        <end position="329"/>
    </location>
</feature>
<dbReference type="CDD" id="cd00075">
    <property type="entry name" value="HATPase"/>
    <property type="match status" value="1"/>
</dbReference>
<evidence type="ECO:0000256" key="12">
    <source>
        <dbReference type="ARBA" id="ARBA00022840"/>
    </source>
</evidence>
<evidence type="ECO:0000259" key="23">
    <source>
        <dbReference type="PROSITE" id="PS50885"/>
    </source>
</evidence>
<keyword evidence="21" id="KW-0812">Transmembrane</keyword>
<dbReference type="EC" id="2.7.13.3" evidence="5"/>
<evidence type="ECO:0000256" key="21">
    <source>
        <dbReference type="SAM" id="Phobius"/>
    </source>
</evidence>
<dbReference type="EMBL" id="PSNW01000002">
    <property type="protein sequence ID" value="PPE75262.1"/>
    <property type="molecule type" value="Genomic_DNA"/>
</dbReference>
<dbReference type="InterPro" id="IPR050980">
    <property type="entry name" value="2C_sensor_his_kinase"/>
</dbReference>
<evidence type="ECO:0000256" key="3">
    <source>
        <dbReference type="ARBA" id="ARBA00001946"/>
    </source>
</evidence>
<evidence type="ECO:0000256" key="2">
    <source>
        <dbReference type="ARBA" id="ARBA00001936"/>
    </source>
</evidence>
<dbReference type="SUPFAM" id="SSF55874">
    <property type="entry name" value="ATPase domain of HSP90 chaperone/DNA topoisomerase II/histidine kinase"/>
    <property type="match status" value="1"/>
</dbReference>
<evidence type="ECO:0000256" key="20">
    <source>
        <dbReference type="ARBA" id="ARBA00041776"/>
    </source>
</evidence>
<keyword evidence="13" id="KW-0460">Magnesium</keyword>
<keyword evidence="10 24" id="KW-0418">Kinase</keyword>
<evidence type="ECO:0000256" key="8">
    <source>
        <dbReference type="ARBA" id="ARBA00022679"/>
    </source>
</evidence>
<dbReference type="PANTHER" id="PTHR44936:SF9">
    <property type="entry name" value="SENSOR PROTEIN CREC"/>
    <property type="match status" value="1"/>
</dbReference>